<dbReference type="Proteomes" id="UP000759443">
    <property type="component" value="Unassembled WGS sequence"/>
</dbReference>
<accession>A0ABS4DZ95</accession>
<reference evidence="4 5" key="1">
    <citation type="submission" date="2021-03" db="EMBL/GenBank/DDBJ databases">
        <title>Genomic Encyclopedia of Type Strains, Phase IV (KMG-IV): sequencing the most valuable type-strain genomes for metagenomic binning, comparative biology and taxonomic classification.</title>
        <authorList>
            <person name="Goeker M."/>
        </authorList>
    </citation>
    <scope>NUCLEOTIDE SEQUENCE [LARGE SCALE GENOMIC DNA]</scope>
    <source>
        <strain evidence="4 5">DSM 21600</strain>
    </source>
</reference>
<evidence type="ECO:0000313" key="5">
    <source>
        <dbReference type="Proteomes" id="UP000759443"/>
    </source>
</evidence>
<dbReference type="CDD" id="cd01941">
    <property type="entry name" value="YeiC_kinase_like"/>
    <property type="match status" value="1"/>
</dbReference>
<dbReference type="Pfam" id="PF00294">
    <property type="entry name" value="PfkB"/>
    <property type="match status" value="1"/>
</dbReference>
<dbReference type="InterPro" id="IPR011611">
    <property type="entry name" value="PfkB_dom"/>
</dbReference>
<protein>
    <submittedName>
        <fullName evidence="4">Sugar/nucleoside kinase (Ribokinase family)</fullName>
    </submittedName>
</protein>
<dbReference type="SUPFAM" id="SSF53613">
    <property type="entry name" value="Ribokinase-like"/>
    <property type="match status" value="1"/>
</dbReference>
<evidence type="ECO:0000259" key="3">
    <source>
        <dbReference type="Pfam" id="PF00294"/>
    </source>
</evidence>
<keyword evidence="1" id="KW-0808">Transferase</keyword>
<keyword evidence="2 4" id="KW-0418">Kinase</keyword>
<gene>
    <name evidence="4" type="ORF">J2Z17_002446</name>
</gene>
<dbReference type="PANTHER" id="PTHR10584">
    <property type="entry name" value="SUGAR KINASE"/>
    <property type="match status" value="1"/>
</dbReference>
<evidence type="ECO:0000256" key="2">
    <source>
        <dbReference type="ARBA" id="ARBA00022777"/>
    </source>
</evidence>
<keyword evidence="5" id="KW-1185">Reference proteome</keyword>
<feature type="domain" description="Carbohydrate kinase PfkB" evidence="3">
    <location>
        <begin position="29"/>
        <end position="289"/>
    </location>
</feature>
<organism evidence="4 5">
    <name type="scientific">Rhizobium halophytocola</name>
    <dbReference type="NCBI Taxonomy" id="735519"/>
    <lineage>
        <taxon>Bacteria</taxon>
        <taxon>Pseudomonadati</taxon>
        <taxon>Pseudomonadota</taxon>
        <taxon>Alphaproteobacteria</taxon>
        <taxon>Hyphomicrobiales</taxon>
        <taxon>Rhizobiaceae</taxon>
        <taxon>Rhizobium/Agrobacterium group</taxon>
        <taxon>Rhizobium</taxon>
    </lineage>
</organism>
<evidence type="ECO:0000256" key="1">
    <source>
        <dbReference type="ARBA" id="ARBA00022679"/>
    </source>
</evidence>
<dbReference type="Gene3D" id="3.40.1190.20">
    <property type="match status" value="1"/>
</dbReference>
<comment type="caution">
    <text evidence="4">The sequence shown here is derived from an EMBL/GenBank/DDBJ whole genome shotgun (WGS) entry which is preliminary data.</text>
</comment>
<dbReference type="RefSeq" id="WP_209945300.1">
    <property type="nucleotide sequence ID" value="NZ_JAGGJU010000006.1"/>
</dbReference>
<dbReference type="EMBL" id="JAGGJU010000006">
    <property type="protein sequence ID" value="MBP1851003.1"/>
    <property type="molecule type" value="Genomic_DNA"/>
</dbReference>
<proteinExistence type="predicted"/>
<sequence>MSVPILVLGGAHIDRRGRIAGPLTMGASNPGSFISEPGGGGFNAACALARLGHPVRLVSPRGGDAAGEDVGAAARAAGIDDRPFVYLDRATPSYTAILDKNGDLVVALADMDLYRLFSPRRLTTLSMRAAVEGVDALLCDANLPAETLALIGDIARIRGVKLGAIAISPAKVVRFAPSLDRLDWLFMNVAEARALTGADTEQPRRWPELLRERGLKGGIVTNGAGPLIAFEGDTAYAVQPPLIDGVTDVTGAGDATAAAFFSARLKDIPLAQASRMAVAAALATLKTDRATATELSGETLQSELSLVPPAEMLL</sequence>
<dbReference type="PANTHER" id="PTHR10584:SF166">
    <property type="entry name" value="RIBOKINASE"/>
    <property type="match status" value="1"/>
</dbReference>
<name>A0ABS4DZ95_9HYPH</name>
<dbReference type="GO" id="GO:0016301">
    <property type="term" value="F:kinase activity"/>
    <property type="evidence" value="ECO:0007669"/>
    <property type="project" value="UniProtKB-KW"/>
</dbReference>
<evidence type="ECO:0000313" key="4">
    <source>
        <dbReference type="EMBL" id="MBP1851003.1"/>
    </source>
</evidence>
<dbReference type="InterPro" id="IPR029056">
    <property type="entry name" value="Ribokinase-like"/>
</dbReference>